<evidence type="ECO:0000313" key="2">
    <source>
        <dbReference type="Proteomes" id="UP000028547"/>
    </source>
</evidence>
<organism evidence="1 2">
    <name type="scientific">Archangium violaceum Cb vi76</name>
    <dbReference type="NCBI Taxonomy" id="1406225"/>
    <lineage>
        <taxon>Bacteria</taxon>
        <taxon>Pseudomonadati</taxon>
        <taxon>Myxococcota</taxon>
        <taxon>Myxococcia</taxon>
        <taxon>Myxococcales</taxon>
        <taxon>Cystobacterineae</taxon>
        <taxon>Archangiaceae</taxon>
        <taxon>Archangium</taxon>
    </lineage>
</organism>
<dbReference type="Proteomes" id="UP000028547">
    <property type="component" value="Unassembled WGS sequence"/>
</dbReference>
<evidence type="ECO:0008006" key="3">
    <source>
        <dbReference type="Google" id="ProtNLM"/>
    </source>
</evidence>
<dbReference type="AlphaFoldDB" id="A0A084SWU5"/>
<gene>
    <name evidence="1" type="ORF">Q664_12500</name>
</gene>
<comment type="caution">
    <text evidence="1">The sequence shown here is derived from an EMBL/GenBank/DDBJ whole genome shotgun (WGS) entry which is preliminary data.</text>
</comment>
<dbReference type="Gene3D" id="2.160.20.80">
    <property type="entry name" value="E3 ubiquitin-protein ligase SopA"/>
    <property type="match status" value="1"/>
</dbReference>
<dbReference type="SUPFAM" id="SSF141571">
    <property type="entry name" value="Pentapeptide repeat-like"/>
    <property type="match status" value="1"/>
</dbReference>
<proteinExistence type="predicted"/>
<dbReference type="EMBL" id="JPMI01000076">
    <property type="protein sequence ID" value="KFA92930.1"/>
    <property type="molecule type" value="Genomic_DNA"/>
</dbReference>
<accession>A0A084SWU5</accession>
<dbReference type="RefSeq" id="WP_043393897.1">
    <property type="nucleotide sequence ID" value="NZ_JPMI01000076.1"/>
</dbReference>
<reference evidence="1 2" key="1">
    <citation type="submission" date="2014-07" db="EMBL/GenBank/DDBJ databases">
        <title>Draft Genome Sequence of Gephyronic Acid Producer, Cystobacter violaceus Strain Cb vi76.</title>
        <authorList>
            <person name="Stevens D.C."/>
            <person name="Young J."/>
            <person name="Carmichael R."/>
            <person name="Tan J."/>
            <person name="Taylor R.E."/>
        </authorList>
    </citation>
    <scope>NUCLEOTIDE SEQUENCE [LARGE SCALE GENOMIC DNA]</scope>
    <source>
        <strain evidence="1 2">Cb vi76</strain>
    </source>
</reference>
<protein>
    <recommendedName>
        <fullName evidence="3">Pentapeptide repeat-containing protein</fullName>
    </recommendedName>
</protein>
<name>A0A084SWU5_9BACT</name>
<evidence type="ECO:0000313" key="1">
    <source>
        <dbReference type="EMBL" id="KFA92930.1"/>
    </source>
</evidence>
<sequence length="206" mass="22923">MTPNIHYEKREIVGERLELKKGPIYWLGPDLTVRDSTVVISAAGRSLVPMAGQFINCTIQAKGQLKGVVWAQMMFKGCRFKGRFRGNEFGFREALVDTSRFKPGGIEDCDFSEAELHGVGFNGCDMSTIRLPRWPCFTFVDPVRHAVELQQHSWPGRFGRVTVKVACESPEGSVASTWHAPTVVEGMDTTVEELRAALETAPGIFM</sequence>